<dbReference type="EMBL" id="FUEG01000006">
    <property type="protein sequence ID" value="SJL05247.1"/>
    <property type="molecule type" value="Genomic_DNA"/>
</dbReference>
<name>A0A284R942_ARMOS</name>
<organism evidence="1 2">
    <name type="scientific">Armillaria ostoyae</name>
    <name type="common">Armillaria root rot fungus</name>
    <dbReference type="NCBI Taxonomy" id="47428"/>
    <lineage>
        <taxon>Eukaryota</taxon>
        <taxon>Fungi</taxon>
        <taxon>Dikarya</taxon>
        <taxon>Basidiomycota</taxon>
        <taxon>Agaricomycotina</taxon>
        <taxon>Agaricomycetes</taxon>
        <taxon>Agaricomycetidae</taxon>
        <taxon>Agaricales</taxon>
        <taxon>Marasmiineae</taxon>
        <taxon>Physalacriaceae</taxon>
        <taxon>Armillaria</taxon>
    </lineage>
</organism>
<sequence>MPGLASFITITTPPDPTIGSSSILSPMLPVTSLEIDPNATPPPYTELAPISDHVVLNATDTEHQTAPPLYSVESQLSNQNPTQVFTANNPNYLRIPPSHC</sequence>
<reference evidence="2" key="1">
    <citation type="journal article" date="2017" name="Nat. Ecol. Evol.">
        <title>Genome expansion and lineage-specific genetic innovations in the forest pathogenic fungi Armillaria.</title>
        <authorList>
            <person name="Sipos G."/>
            <person name="Prasanna A.N."/>
            <person name="Walter M.C."/>
            <person name="O'Connor E."/>
            <person name="Balint B."/>
            <person name="Krizsan K."/>
            <person name="Kiss B."/>
            <person name="Hess J."/>
            <person name="Varga T."/>
            <person name="Slot J."/>
            <person name="Riley R."/>
            <person name="Boka B."/>
            <person name="Rigling D."/>
            <person name="Barry K."/>
            <person name="Lee J."/>
            <person name="Mihaltcheva S."/>
            <person name="LaButti K."/>
            <person name="Lipzen A."/>
            <person name="Waldron R."/>
            <person name="Moloney N.M."/>
            <person name="Sperisen C."/>
            <person name="Kredics L."/>
            <person name="Vagvoelgyi C."/>
            <person name="Patrignani A."/>
            <person name="Fitzpatrick D."/>
            <person name="Nagy I."/>
            <person name="Doyle S."/>
            <person name="Anderson J.B."/>
            <person name="Grigoriev I.V."/>
            <person name="Gueldener U."/>
            <person name="Muensterkoetter M."/>
            <person name="Nagy L.G."/>
        </authorList>
    </citation>
    <scope>NUCLEOTIDE SEQUENCE [LARGE SCALE GENOMIC DNA]</scope>
    <source>
        <strain evidence="2">C18/9</strain>
    </source>
</reference>
<accession>A0A284R942</accession>
<protein>
    <submittedName>
        <fullName evidence="1">Uncharacterized protein</fullName>
    </submittedName>
</protein>
<evidence type="ECO:0000313" key="1">
    <source>
        <dbReference type="EMBL" id="SJL05247.1"/>
    </source>
</evidence>
<keyword evidence="2" id="KW-1185">Reference proteome</keyword>
<dbReference type="Proteomes" id="UP000219338">
    <property type="component" value="Unassembled WGS sequence"/>
</dbReference>
<dbReference type="AlphaFoldDB" id="A0A284R942"/>
<proteinExistence type="predicted"/>
<evidence type="ECO:0000313" key="2">
    <source>
        <dbReference type="Proteomes" id="UP000219338"/>
    </source>
</evidence>
<gene>
    <name evidence="1" type="ORF">ARMOST_08613</name>
</gene>